<dbReference type="InterPro" id="IPR009936">
    <property type="entry name" value="DUF1468"/>
</dbReference>
<name>V4RHP8_9HYPH</name>
<evidence type="ECO:0000313" key="3">
    <source>
        <dbReference type="EMBL" id="ESR25651.1"/>
    </source>
</evidence>
<dbReference type="Proteomes" id="UP000017819">
    <property type="component" value="Unassembled WGS sequence"/>
</dbReference>
<feature type="transmembrane region" description="Helical" evidence="1">
    <location>
        <begin position="25"/>
        <end position="42"/>
    </location>
</feature>
<gene>
    <name evidence="3" type="ORF">N177_1484</name>
</gene>
<evidence type="ECO:0000259" key="2">
    <source>
        <dbReference type="Pfam" id="PF07331"/>
    </source>
</evidence>
<proteinExistence type="predicted"/>
<dbReference type="EMBL" id="AWXZ01000018">
    <property type="protein sequence ID" value="ESR25651.1"/>
    <property type="molecule type" value="Genomic_DNA"/>
</dbReference>
<evidence type="ECO:0000256" key="1">
    <source>
        <dbReference type="SAM" id="Phobius"/>
    </source>
</evidence>
<protein>
    <recommendedName>
        <fullName evidence="2">DUF1468 domain-containing protein</fullName>
    </recommendedName>
</protein>
<sequence>MNPADHQQTEGGAERRPAPLSVHRTDLVLALVLLGICAILWWDTTTFPEIPASLAQNAPPTVFPRLMLGAIIIMALFLPFEHRMKPDGGEDIDRGREEAPRPIVFLTGAVIIAVVFLTQWIGSLMAMVLVTAVIPWLWGERRYAAMALFAIGLPIAVWFVFTVLLEVNLVAGIPGQFFE</sequence>
<feature type="transmembrane region" description="Helical" evidence="1">
    <location>
        <begin position="62"/>
        <end position="80"/>
    </location>
</feature>
<dbReference type="AlphaFoldDB" id="V4RHP8"/>
<keyword evidence="1" id="KW-0472">Membrane</keyword>
<feature type="transmembrane region" description="Helical" evidence="1">
    <location>
        <begin position="104"/>
        <end position="137"/>
    </location>
</feature>
<evidence type="ECO:0000313" key="4">
    <source>
        <dbReference type="Proteomes" id="UP000017819"/>
    </source>
</evidence>
<dbReference type="eggNOG" id="ENOG5033IF1">
    <property type="taxonomic scope" value="Bacteria"/>
</dbReference>
<dbReference type="STRING" id="631454.N177_1484"/>
<keyword evidence="4" id="KW-1185">Reference proteome</keyword>
<comment type="caution">
    <text evidence="3">The sequence shown here is derived from an EMBL/GenBank/DDBJ whole genome shotgun (WGS) entry which is preliminary data.</text>
</comment>
<dbReference type="RefSeq" id="WP_023431626.1">
    <property type="nucleotide sequence ID" value="NZ_AWXZ01000018.1"/>
</dbReference>
<feature type="transmembrane region" description="Helical" evidence="1">
    <location>
        <begin position="143"/>
        <end position="165"/>
    </location>
</feature>
<feature type="domain" description="DUF1468" evidence="2">
    <location>
        <begin position="28"/>
        <end position="169"/>
    </location>
</feature>
<keyword evidence="1" id="KW-0812">Transmembrane</keyword>
<dbReference type="Pfam" id="PF07331">
    <property type="entry name" value="TctB"/>
    <property type="match status" value="1"/>
</dbReference>
<dbReference type="OrthoDB" id="6183208at2"/>
<keyword evidence="1" id="KW-1133">Transmembrane helix</keyword>
<accession>V4RHP8</accession>
<organism evidence="3 4">
    <name type="scientific">Lutibaculum baratangense AMV1</name>
    <dbReference type="NCBI Taxonomy" id="631454"/>
    <lineage>
        <taxon>Bacteria</taxon>
        <taxon>Pseudomonadati</taxon>
        <taxon>Pseudomonadota</taxon>
        <taxon>Alphaproteobacteria</taxon>
        <taxon>Hyphomicrobiales</taxon>
        <taxon>Tepidamorphaceae</taxon>
        <taxon>Lutibaculum</taxon>
    </lineage>
</organism>
<reference evidence="3 4" key="1">
    <citation type="journal article" date="2014" name="Genome Announc.">
        <title>Draft Genome Sequence of Lutibaculum baratangense Strain AMV1T, Isolated from a Mud Volcano in Andamans, India.</title>
        <authorList>
            <person name="Singh A."/>
            <person name="Sreenivas A."/>
            <person name="Sathyanarayana Reddy G."/>
            <person name="Pinnaka A.K."/>
            <person name="Shivaji S."/>
        </authorList>
    </citation>
    <scope>NUCLEOTIDE SEQUENCE [LARGE SCALE GENOMIC DNA]</scope>
    <source>
        <strain evidence="3 4">AMV1</strain>
    </source>
</reference>